<gene>
    <name evidence="20" type="primary">cdsA</name>
    <name evidence="20" type="ORF">TGUWTKB_1450</name>
</gene>
<dbReference type="EMBL" id="AP014521">
    <property type="protein sequence ID" value="BAP58399.1"/>
    <property type="molecule type" value="Genomic_DNA"/>
</dbReference>
<evidence type="ECO:0000256" key="18">
    <source>
        <dbReference type="RuleBase" id="RU003938"/>
    </source>
</evidence>
<name>A0A090ALA4_9ENTR</name>
<keyword evidence="17" id="KW-1208">Phospholipid metabolism</keyword>
<evidence type="ECO:0000256" key="15">
    <source>
        <dbReference type="ARBA" id="ARBA00023136"/>
    </source>
</evidence>
<dbReference type="UniPathway" id="UPA00557">
    <property type="reaction ID" value="UER00614"/>
</dbReference>
<dbReference type="KEGG" id="sbw:TGUWTKB_1450"/>
<evidence type="ECO:0000256" key="1">
    <source>
        <dbReference type="ARBA" id="ARBA00001698"/>
    </source>
</evidence>
<evidence type="ECO:0000256" key="11">
    <source>
        <dbReference type="ARBA" id="ARBA00022692"/>
    </source>
</evidence>
<organism evidence="20 21">
    <name type="scientific">Candidatus Tachikawaea gelatinosa</name>
    <dbReference type="NCBI Taxonomy" id="1410383"/>
    <lineage>
        <taxon>Bacteria</taxon>
        <taxon>Pseudomonadati</taxon>
        <taxon>Pseudomonadota</taxon>
        <taxon>Gammaproteobacteria</taxon>
        <taxon>Enterobacterales</taxon>
        <taxon>Enterobacteriaceae</taxon>
        <taxon>Candidatus Tachikawaea</taxon>
    </lineage>
</organism>
<keyword evidence="9" id="KW-0444">Lipid biosynthesis</keyword>
<protein>
    <recommendedName>
        <fullName evidence="7 18">Phosphatidate cytidylyltransferase</fullName>
        <ecNumber evidence="6 18">2.7.7.41</ecNumber>
    </recommendedName>
</protein>
<keyword evidence="21" id="KW-1185">Reference proteome</keyword>
<dbReference type="GO" id="GO:0004605">
    <property type="term" value="F:phosphatidate cytidylyltransferase activity"/>
    <property type="evidence" value="ECO:0007669"/>
    <property type="project" value="UniProtKB-EC"/>
</dbReference>
<keyword evidence="13 19" id="KW-1133">Transmembrane helix</keyword>
<evidence type="ECO:0000256" key="16">
    <source>
        <dbReference type="ARBA" id="ARBA00023209"/>
    </source>
</evidence>
<evidence type="ECO:0000313" key="21">
    <source>
        <dbReference type="Proteomes" id="UP000031627"/>
    </source>
</evidence>
<comment type="pathway">
    <text evidence="3 18">Phospholipid metabolism; CDP-diacylglycerol biosynthesis; CDP-diacylglycerol from sn-glycerol 3-phosphate: step 3/3.</text>
</comment>
<evidence type="ECO:0000256" key="17">
    <source>
        <dbReference type="ARBA" id="ARBA00023264"/>
    </source>
</evidence>
<keyword evidence="10 18" id="KW-0808">Transferase</keyword>
<comment type="similarity">
    <text evidence="5 18">Belongs to the CDS family.</text>
</comment>
<dbReference type="EC" id="2.7.7.41" evidence="6 18"/>
<feature type="transmembrane region" description="Helical" evidence="19">
    <location>
        <begin position="118"/>
        <end position="139"/>
    </location>
</feature>
<dbReference type="GO" id="GO:0005886">
    <property type="term" value="C:plasma membrane"/>
    <property type="evidence" value="ECO:0007669"/>
    <property type="project" value="UniProtKB-SubCell"/>
</dbReference>
<feature type="transmembrane region" description="Helical" evidence="19">
    <location>
        <begin position="86"/>
        <end position="106"/>
    </location>
</feature>
<evidence type="ECO:0000256" key="2">
    <source>
        <dbReference type="ARBA" id="ARBA00004651"/>
    </source>
</evidence>
<evidence type="ECO:0000256" key="7">
    <source>
        <dbReference type="ARBA" id="ARBA00019373"/>
    </source>
</evidence>
<evidence type="ECO:0000256" key="9">
    <source>
        <dbReference type="ARBA" id="ARBA00022516"/>
    </source>
</evidence>
<reference evidence="21" key="1">
    <citation type="submission" date="2013-11" db="EMBL/GenBank/DDBJ databases">
        <title>Symbiont-containing voluminous jelly as an extraordinary maternal gift for overwintering insect nymphs.</title>
        <authorList>
            <person name="Kaiwa N."/>
            <person name="Hosokawa T."/>
            <person name="Nikoh N."/>
            <person name="Meng X.Y."/>
            <person name="Tanahashi M."/>
            <person name="Moriyama M."/>
            <person name="Maeda T."/>
            <person name="Yamaguchi K."/>
            <person name="Shigenobu S."/>
            <person name="Ito M."/>
            <person name="Fukatsu T."/>
        </authorList>
    </citation>
    <scope>NUCLEOTIDE SEQUENCE [LARGE SCALE GENOMIC DNA]</scope>
    <source>
        <strain evidence="21">UwTKB</strain>
    </source>
</reference>
<evidence type="ECO:0000256" key="3">
    <source>
        <dbReference type="ARBA" id="ARBA00005119"/>
    </source>
</evidence>
<keyword evidence="16" id="KW-0594">Phospholipid biosynthesis</keyword>
<dbReference type="STRING" id="1410383.TGUWTKB_1450"/>
<comment type="pathway">
    <text evidence="4">Lipid metabolism.</text>
</comment>
<feature type="transmembrane region" description="Helical" evidence="19">
    <location>
        <begin position="50"/>
        <end position="74"/>
    </location>
</feature>
<evidence type="ECO:0000256" key="13">
    <source>
        <dbReference type="ARBA" id="ARBA00022989"/>
    </source>
</evidence>
<dbReference type="HOGENOM" id="CLU_037294_2_1_6"/>
<evidence type="ECO:0000313" key="20">
    <source>
        <dbReference type="EMBL" id="BAP58399.1"/>
    </source>
</evidence>
<evidence type="ECO:0000256" key="6">
    <source>
        <dbReference type="ARBA" id="ARBA00012487"/>
    </source>
</evidence>
<dbReference type="Proteomes" id="UP000031627">
    <property type="component" value="Chromosome"/>
</dbReference>
<dbReference type="Pfam" id="PF01148">
    <property type="entry name" value="CTP_transf_1"/>
    <property type="match status" value="1"/>
</dbReference>
<sequence>MVFLFYIIAVFEWIKLIQVNHLTKKITLLMLDIFLFVLIAFLLLNSNLKIFYIQFLFIVMFFWLFFLVYLVVFYPYSIHFLKKSYLAKNFFGCLIIIPLFISIIKLRFLHYEYDNFFGFWKLFFIFSLVWATDSGAYFFGKFFGKHSFFKRISPKKTLEGFIGGIISSIFIMYSFVYVFPFSINFLKFPIFYAIVIAFFSTLGDLIESMFKREAQIKDSGKIFPGHGGVLDRIDSLTLSVPFFTCLTFFNESF</sequence>
<proteinExistence type="inferred from homology"/>
<comment type="subcellular location">
    <subcellularLocation>
        <location evidence="2">Cell membrane</location>
        <topology evidence="2">Multi-pass membrane protein</topology>
    </subcellularLocation>
</comment>
<comment type="catalytic activity">
    <reaction evidence="1 18">
        <text>a 1,2-diacyl-sn-glycero-3-phosphate + CTP + H(+) = a CDP-1,2-diacyl-sn-glycerol + diphosphate</text>
        <dbReference type="Rhea" id="RHEA:16229"/>
        <dbReference type="ChEBI" id="CHEBI:15378"/>
        <dbReference type="ChEBI" id="CHEBI:33019"/>
        <dbReference type="ChEBI" id="CHEBI:37563"/>
        <dbReference type="ChEBI" id="CHEBI:58332"/>
        <dbReference type="ChEBI" id="CHEBI:58608"/>
        <dbReference type="EC" id="2.7.7.41"/>
    </reaction>
</comment>
<dbReference type="PANTHER" id="PTHR46382:SF1">
    <property type="entry name" value="PHOSPHATIDATE CYTIDYLYLTRANSFERASE"/>
    <property type="match status" value="1"/>
</dbReference>
<feature type="transmembrane region" description="Helical" evidence="19">
    <location>
        <begin position="185"/>
        <end position="206"/>
    </location>
</feature>
<evidence type="ECO:0000256" key="19">
    <source>
        <dbReference type="SAM" id="Phobius"/>
    </source>
</evidence>
<keyword evidence="15 19" id="KW-0472">Membrane</keyword>
<evidence type="ECO:0000256" key="10">
    <source>
        <dbReference type="ARBA" id="ARBA00022679"/>
    </source>
</evidence>
<dbReference type="GO" id="GO:0016024">
    <property type="term" value="P:CDP-diacylglycerol biosynthetic process"/>
    <property type="evidence" value="ECO:0007669"/>
    <property type="project" value="UniProtKB-UniPathway"/>
</dbReference>
<keyword evidence="8" id="KW-1003">Cell membrane</keyword>
<evidence type="ECO:0000256" key="12">
    <source>
        <dbReference type="ARBA" id="ARBA00022695"/>
    </source>
</evidence>
<feature type="transmembrane region" description="Helical" evidence="19">
    <location>
        <begin position="26"/>
        <end position="44"/>
    </location>
</feature>
<feature type="transmembrane region" description="Helical" evidence="19">
    <location>
        <begin position="160"/>
        <end position="179"/>
    </location>
</feature>
<dbReference type="PROSITE" id="PS01315">
    <property type="entry name" value="CDS"/>
    <property type="match status" value="1"/>
</dbReference>
<keyword evidence="11 18" id="KW-0812">Transmembrane</keyword>
<dbReference type="PANTHER" id="PTHR46382">
    <property type="entry name" value="PHOSPHATIDATE CYTIDYLYLTRANSFERASE"/>
    <property type="match status" value="1"/>
</dbReference>
<evidence type="ECO:0000256" key="14">
    <source>
        <dbReference type="ARBA" id="ARBA00023098"/>
    </source>
</evidence>
<reference evidence="20 21" key="2">
    <citation type="journal article" date="2014" name="Curr. Biol.">
        <title>Symbiont-Supplemented Maternal Investment Underpinning Host's Ecological Adaptation.</title>
        <authorList>
            <person name="Kaiwa N."/>
            <person name="Hosokawa T."/>
            <person name="Nikoh N."/>
            <person name="Tanahashi M."/>
            <person name="Moriyama M."/>
            <person name="Meng X.Y."/>
            <person name="Maeda T."/>
            <person name="Yamaguchi K."/>
            <person name="Shigenobu S."/>
            <person name="Ito M."/>
            <person name="Fukatsu T."/>
        </authorList>
    </citation>
    <scope>NUCLEOTIDE SEQUENCE [LARGE SCALE GENOMIC DNA]</scope>
    <source>
        <strain evidence="20 21">UwTKB</strain>
    </source>
</reference>
<keyword evidence="14" id="KW-0443">Lipid metabolism</keyword>
<dbReference type="AlphaFoldDB" id="A0A090ALA4"/>
<evidence type="ECO:0000256" key="8">
    <source>
        <dbReference type="ARBA" id="ARBA00022475"/>
    </source>
</evidence>
<accession>A0A090ALA4</accession>
<evidence type="ECO:0000256" key="4">
    <source>
        <dbReference type="ARBA" id="ARBA00005189"/>
    </source>
</evidence>
<evidence type="ECO:0000256" key="5">
    <source>
        <dbReference type="ARBA" id="ARBA00010185"/>
    </source>
</evidence>
<keyword evidence="12 18" id="KW-0548">Nucleotidyltransferase</keyword>
<dbReference type="InterPro" id="IPR000374">
    <property type="entry name" value="PC_trans"/>
</dbReference>